<accession>A0AAW4TN47</accession>
<dbReference type="RefSeq" id="WP_226135427.1">
    <property type="nucleotide sequence ID" value="NZ_JAIZTC010000009.1"/>
</dbReference>
<dbReference type="EMBL" id="JAIZTC010000009">
    <property type="protein sequence ID" value="MCA8382853.1"/>
    <property type="molecule type" value="Genomic_DNA"/>
</dbReference>
<feature type="region of interest" description="Disordered" evidence="1">
    <location>
        <begin position="19"/>
        <end position="67"/>
    </location>
</feature>
<evidence type="ECO:0000313" key="3">
    <source>
        <dbReference type="Proteomes" id="UP001199070"/>
    </source>
</evidence>
<feature type="compositionally biased region" description="Basic and acidic residues" evidence="1">
    <location>
        <begin position="24"/>
        <end position="35"/>
    </location>
</feature>
<gene>
    <name evidence="2" type="ORF">LGN22_28480</name>
</gene>
<protein>
    <submittedName>
        <fullName evidence="2">Uncharacterized protein</fullName>
    </submittedName>
</protein>
<dbReference type="AlphaFoldDB" id="A0AAW4TN47"/>
<dbReference type="Proteomes" id="UP001199070">
    <property type="component" value="Unassembled WGS sequence"/>
</dbReference>
<evidence type="ECO:0000256" key="1">
    <source>
        <dbReference type="SAM" id="MobiDB-lite"/>
    </source>
</evidence>
<evidence type="ECO:0000313" key="2">
    <source>
        <dbReference type="EMBL" id="MCA8382853.1"/>
    </source>
</evidence>
<organism evidence="2 3">
    <name type="scientific">Burkholderia cenocepacia</name>
    <dbReference type="NCBI Taxonomy" id="95486"/>
    <lineage>
        <taxon>Bacteria</taxon>
        <taxon>Pseudomonadati</taxon>
        <taxon>Pseudomonadota</taxon>
        <taxon>Betaproteobacteria</taxon>
        <taxon>Burkholderiales</taxon>
        <taxon>Burkholderiaceae</taxon>
        <taxon>Burkholderia</taxon>
        <taxon>Burkholderia cepacia complex</taxon>
    </lineage>
</organism>
<reference evidence="2" key="1">
    <citation type="submission" date="2023-08" db="EMBL/GenBank/DDBJ databases">
        <title>A collection of bacterial strains from the Burkholderia cepacia Research Laboratory and Repository.</title>
        <authorList>
            <person name="Lipuma J."/>
            <person name="Spilker T."/>
        </authorList>
    </citation>
    <scope>NUCLEOTIDE SEQUENCE</scope>
    <source>
        <strain evidence="2">AU0862</strain>
    </source>
</reference>
<proteinExistence type="predicted"/>
<comment type="caution">
    <text evidence="2">The sequence shown here is derived from an EMBL/GenBank/DDBJ whole genome shotgun (WGS) entry which is preliminary data.</text>
</comment>
<name>A0AAW4TN47_9BURK</name>
<sequence>MPGMLDPHRECTTDRRACPFGTMREGEKPVIDSRKSTSPARRRHGARRVAMPHARTPSFPPKGDVESHWKSVARTLDERTPARIAGGPSCFIQAAKGAMWSPDLKHAPPDR</sequence>